<sequence>MPSTGPKASAAATSAGARSDGAVVAGLTAAGGRGPTLLALALAALALLSLAPRLPHAELWQYDEWYSAERVHGILQGDWLTLRENGLPVFKKPPLQYWLSAGLVHLGLSDRLALRLPSLLAALGTLALTAHLARRLSPHPLAAPVALVLVLSSTLFWISASSAMLDAGAAFLLTAAIAALFAAWQTPRYWWLVALALGLGALQKAPVAALALPLAALMLATGGRPARCGKHALALIPALALLALWPLVTLALHGPDALRVAYLRETLLRFTPAPADWSRHLRWTTWAAKDGVLLWTTLVLAPLALAALSLARAPFVPALGQRRPQARATALLVLVFFAALTAARGEVFDRYLVQILPLAAAGTAALLCALPRNSGPLAAAILTIASGGPLKSPHDAGLTEAGIAPFRPLLAHFHARLTPAEQPVVCGWEKSDQIIFPAALWLLGSGNRPFRRIWSAAELPKALAIANLTPPLRGLCLDTEYAALSRALPLTVAERDAGWVHWTYP</sequence>
<accession>A0A842I320</accession>
<comment type="subcellular location">
    <subcellularLocation>
        <location evidence="1">Cell membrane</location>
        <topology evidence="1">Multi-pass membrane protein</topology>
    </subcellularLocation>
</comment>
<keyword evidence="2" id="KW-1003">Cell membrane</keyword>
<proteinExistence type="predicted"/>
<evidence type="ECO:0000256" key="7">
    <source>
        <dbReference type="ARBA" id="ARBA00023136"/>
    </source>
</evidence>
<evidence type="ECO:0000256" key="3">
    <source>
        <dbReference type="ARBA" id="ARBA00022676"/>
    </source>
</evidence>
<feature type="transmembrane region" description="Helical" evidence="8">
    <location>
        <begin position="232"/>
        <end position="252"/>
    </location>
</feature>
<dbReference type="GO" id="GO:0005886">
    <property type="term" value="C:plasma membrane"/>
    <property type="evidence" value="ECO:0007669"/>
    <property type="project" value="UniProtKB-SubCell"/>
</dbReference>
<dbReference type="PANTHER" id="PTHR33908">
    <property type="entry name" value="MANNOSYLTRANSFERASE YKCB-RELATED"/>
    <property type="match status" value="1"/>
</dbReference>
<organism evidence="10 11">
    <name type="scientific">Paragemmobacter straminiformis</name>
    <dbReference type="NCBI Taxonomy" id="2045119"/>
    <lineage>
        <taxon>Bacteria</taxon>
        <taxon>Pseudomonadati</taxon>
        <taxon>Pseudomonadota</taxon>
        <taxon>Alphaproteobacteria</taxon>
        <taxon>Rhodobacterales</taxon>
        <taxon>Paracoccaceae</taxon>
        <taxon>Paragemmobacter</taxon>
    </lineage>
</organism>
<keyword evidence="3" id="KW-0328">Glycosyltransferase</keyword>
<keyword evidence="4 10" id="KW-0808">Transferase</keyword>
<dbReference type="InterPro" id="IPR038731">
    <property type="entry name" value="RgtA/B/C-like"/>
</dbReference>
<evidence type="ECO:0000256" key="1">
    <source>
        <dbReference type="ARBA" id="ARBA00004651"/>
    </source>
</evidence>
<evidence type="ECO:0000256" key="2">
    <source>
        <dbReference type="ARBA" id="ARBA00022475"/>
    </source>
</evidence>
<feature type="domain" description="Glycosyltransferase RgtA/B/C/D-like" evidence="9">
    <location>
        <begin position="91"/>
        <end position="246"/>
    </location>
</feature>
<dbReference type="InterPro" id="IPR050297">
    <property type="entry name" value="LipidA_mod_glycosyltrf_83"/>
</dbReference>
<feature type="transmembrane region" description="Helical" evidence="8">
    <location>
        <begin position="37"/>
        <end position="54"/>
    </location>
</feature>
<feature type="transmembrane region" description="Helical" evidence="8">
    <location>
        <begin position="292"/>
        <end position="316"/>
    </location>
</feature>
<keyword evidence="6 8" id="KW-1133">Transmembrane helix</keyword>
<dbReference type="GO" id="GO:0009103">
    <property type="term" value="P:lipopolysaccharide biosynthetic process"/>
    <property type="evidence" value="ECO:0007669"/>
    <property type="project" value="UniProtKB-ARBA"/>
</dbReference>
<feature type="transmembrane region" description="Helical" evidence="8">
    <location>
        <begin position="190"/>
        <end position="220"/>
    </location>
</feature>
<protein>
    <submittedName>
        <fullName evidence="10">Glycosyltransferase family 39 protein</fullName>
    </submittedName>
</protein>
<feature type="transmembrane region" description="Helical" evidence="8">
    <location>
        <begin position="328"/>
        <end position="345"/>
    </location>
</feature>
<dbReference type="AlphaFoldDB" id="A0A842I320"/>
<evidence type="ECO:0000256" key="4">
    <source>
        <dbReference type="ARBA" id="ARBA00022679"/>
    </source>
</evidence>
<evidence type="ECO:0000313" key="10">
    <source>
        <dbReference type="EMBL" id="MBC2833873.1"/>
    </source>
</evidence>
<feature type="transmembrane region" description="Helical" evidence="8">
    <location>
        <begin position="165"/>
        <end position="184"/>
    </location>
</feature>
<dbReference type="Proteomes" id="UP000555411">
    <property type="component" value="Unassembled WGS sequence"/>
</dbReference>
<dbReference type="EMBL" id="JACLQD010000001">
    <property type="protein sequence ID" value="MBC2833873.1"/>
    <property type="molecule type" value="Genomic_DNA"/>
</dbReference>
<keyword evidence="5 8" id="KW-0812">Transmembrane</keyword>
<dbReference type="RefSeq" id="WP_185795513.1">
    <property type="nucleotide sequence ID" value="NZ_JACLQD010000001.1"/>
</dbReference>
<name>A0A842I320_9RHOB</name>
<comment type="caution">
    <text evidence="10">The sequence shown here is derived from an EMBL/GenBank/DDBJ whole genome shotgun (WGS) entry which is preliminary data.</text>
</comment>
<evidence type="ECO:0000256" key="6">
    <source>
        <dbReference type="ARBA" id="ARBA00022989"/>
    </source>
</evidence>
<keyword evidence="11" id="KW-1185">Reference proteome</keyword>
<dbReference type="PANTHER" id="PTHR33908:SF11">
    <property type="entry name" value="MEMBRANE PROTEIN"/>
    <property type="match status" value="1"/>
</dbReference>
<dbReference type="GO" id="GO:0016763">
    <property type="term" value="F:pentosyltransferase activity"/>
    <property type="evidence" value="ECO:0007669"/>
    <property type="project" value="TreeGrafter"/>
</dbReference>
<reference evidence="10 11" key="1">
    <citation type="journal article" date="2017" name="Int. J. Syst. Evol. Microbiol.">
        <title>Gemmobacter straminiformis sp. nov., isolated from an artificial fountain.</title>
        <authorList>
            <person name="Kang J.Y."/>
            <person name="Kim M.J."/>
            <person name="Chun J."/>
            <person name="Son K.P."/>
            <person name="Jahng K.Y."/>
        </authorList>
    </citation>
    <scope>NUCLEOTIDE SEQUENCE [LARGE SCALE GENOMIC DNA]</scope>
    <source>
        <strain evidence="10 11">CAM-8</strain>
    </source>
</reference>
<dbReference type="Pfam" id="PF13231">
    <property type="entry name" value="PMT_2"/>
    <property type="match status" value="1"/>
</dbReference>
<evidence type="ECO:0000313" key="11">
    <source>
        <dbReference type="Proteomes" id="UP000555411"/>
    </source>
</evidence>
<evidence type="ECO:0000256" key="5">
    <source>
        <dbReference type="ARBA" id="ARBA00022692"/>
    </source>
</evidence>
<evidence type="ECO:0000256" key="8">
    <source>
        <dbReference type="SAM" id="Phobius"/>
    </source>
</evidence>
<feature type="transmembrane region" description="Helical" evidence="8">
    <location>
        <begin position="139"/>
        <end position="158"/>
    </location>
</feature>
<evidence type="ECO:0000259" key="9">
    <source>
        <dbReference type="Pfam" id="PF13231"/>
    </source>
</evidence>
<gene>
    <name evidence="10" type="ORF">H7F16_00025</name>
</gene>
<keyword evidence="7 8" id="KW-0472">Membrane</keyword>